<dbReference type="GO" id="GO:0046677">
    <property type="term" value="P:response to antibiotic"/>
    <property type="evidence" value="ECO:0007669"/>
    <property type="project" value="UniProtKB-KW"/>
</dbReference>
<gene>
    <name evidence="6" type="ORF">SAMN05421742_101484</name>
</gene>
<dbReference type="InterPro" id="IPR028345">
    <property type="entry name" value="Antibiotic_NAT-like"/>
</dbReference>
<dbReference type="Proteomes" id="UP000217076">
    <property type="component" value="Unassembled WGS sequence"/>
</dbReference>
<keyword evidence="4 5" id="KW-0012">Acyltransferase</keyword>
<proteinExistence type="inferred from homology"/>
<dbReference type="Pfam" id="PF02522">
    <property type="entry name" value="Antibiotic_NAT"/>
    <property type="match status" value="1"/>
</dbReference>
<accession>A0A1G7UZZ0</accession>
<dbReference type="EC" id="2.3.1.-" evidence="5"/>
<dbReference type="PANTHER" id="PTHR11104">
    <property type="entry name" value="AMINOGLYCOSIDE N3-ACETYLTRANSFERASE"/>
    <property type="match status" value="1"/>
</dbReference>
<evidence type="ECO:0000256" key="5">
    <source>
        <dbReference type="RuleBase" id="RU365031"/>
    </source>
</evidence>
<dbReference type="InterPro" id="IPR003679">
    <property type="entry name" value="Amioglycoside_AcTrfase"/>
</dbReference>
<evidence type="ECO:0000256" key="4">
    <source>
        <dbReference type="ARBA" id="ARBA00023315"/>
    </source>
</evidence>
<comment type="similarity">
    <text evidence="1 5">Belongs to the antibiotic N-acetyltransferase family.</text>
</comment>
<evidence type="ECO:0000313" key="7">
    <source>
        <dbReference type="Proteomes" id="UP000217076"/>
    </source>
</evidence>
<dbReference type="STRING" id="83401.SAMN05421742_101484"/>
<evidence type="ECO:0000256" key="2">
    <source>
        <dbReference type="ARBA" id="ARBA00012882"/>
    </source>
</evidence>
<dbReference type="SUPFAM" id="SSF110710">
    <property type="entry name" value="TTHA0583/YokD-like"/>
    <property type="match status" value="1"/>
</dbReference>
<evidence type="ECO:0000313" key="6">
    <source>
        <dbReference type="EMBL" id="SDG52821.1"/>
    </source>
</evidence>
<protein>
    <recommendedName>
        <fullName evidence="2 5">Aminoglycoside N(3)-acetyltransferase</fullName>
        <ecNumber evidence="5">2.3.1.-</ecNumber>
    </recommendedName>
</protein>
<keyword evidence="3 5" id="KW-0808">Transferase</keyword>
<keyword evidence="7" id="KW-1185">Reference proteome</keyword>
<dbReference type="EMBL" id="FNCV01000001">
    <property type="protein sequence ID" value="SDG52821.1"/>
    <property type="molecule type" value="Genomic_DNA"/>
</dbReference>
<comment type="catalytic activity">
    <reaction evidence="5">
        <text>a 2-deoxystreptamine antibiotic + acetyl-CoA = an N(3)-acetyl-2-deoxystreptamine antibiotic + CoA + H(+)</text>
        <dbReference type="Rhea" id="RHEA:12665"/>
        <dbReference type="ChEBI" id="CHEBI:15378"/>
        <dbReference type="ChEBI" id="CHEBI:57287"/>
        <dbReference type="ChEBI" id="CHEBI:57288"/>
        <dbReference type="ChEBI" id="CHEBI:57921"/>
        <dbReference type="ChEBI" id="CHEBI:77452"/>
        <dbReference type="EC" id="2.3.1.81"/>
    </reaction>
</comment>
<dbReference type="PANTHER" id="PTHR11104:SF0">
    <property type="entry name" value="SPBETA PROPHAGE-DERIVED AMINOGLYCOSIDE N(3')-ACETYLTRANSFERASE-LIKE PROTEIN YOKD"/>
    <property type="match status" value="1"/>
</dbReference>
<dbReference type="AlphaFoldDB" id="A0A1G7UZZ0"/>
<evidence type="ECO:0000256" key="3">
    <source>
        <dbReference type="ARBA" id="ARBA00022679"/>
    </source>
</evidence>
<sequence>MTRRPYTFQDIVAAYASLGLPRSGVVYVVSDIGLLMHYAEPGREAVLTAHLAALREVGGEDLTVVVPTASMNLLGTDTVFSLSRTPAYRVGVFSEHVRRLPSARRSFHPFNSYAALGPQASAIVDDVSRHGYGWGSPEARMIDLDATVLSIGVEPRMSASTTHHVEQVMTVPYRYVKEFRHPVERNGAVVEEYFYMYLMYRESDVQGLRNFGLKLFGDFTNRHPGAIRSARLGKGQVHAYSMREYFRSACETIFRDPYAWCDRPPAIRPWQS</sequence>
<keyword evidence="5" id="KW-0046">Antibiotic resistance</keyword>
<dbReference type="GO" id="GO:0046353">
    <property type="term" value="F:aminoglycoside 3-N-acetyltransferase activity"/>
    <property type="evidence" value="ECO:0007669"/>
    <property type="project" value="UniProtKB-EC"/>
</dbReference>
<evidence type="ECO:0000256" key="1">
    <source>
        <dbReference type="ARBA" id="ARBA00006383"/>
    </source>
</evidence>
<organism evidence="6 7">
    <name type="scientific">Roseospirillum parvum</name>
    <dbReference type="NCBI Taxonomy" id="83401"/>
    <lineage>
        <taxon>Bacteria</taxon>
        <taxon>Pseudomonadati</taxon>
        <taxon>Pseudomonadota</taxon>
        <taxon>Alphaproteobacteria</taxon>
        <taxon>Rhodospirillales</taxon>
        <taxon>Rhodospirillaceae</taxon>
        <taxon>Roseospirillum</taxon>
    </lineage>
</organism>
<reference evidence="7" key="1">
    <citation type="submission" date="2016-10" db="EMBL/GenBank/DDBJ databases">
        <authorList>
            <person name="Varghese N."/>
            <person name="Submissions S."/>
        </authorList>
    </citation>
    <scope>NUCLEOTIDE SEQUENCE [LARGE SCALE GENOMIC DNA]</scope>
    <source>
        <strain evidence="7">930I</strain>
    </source>
</reference>
<name>A0A1G7UZZ0_9PROT</name>